<gene>
    <name evidence="1" type="ORF">HDA32_002758</name>
</gene>
<protein>
    <submittedName>
        <fullName evidence="1">Uncharacterized protein</fullName>
    </submittedName>
</protein>
<sequence length="55" mass="6451">MELTPQERDALKELLDDLIALTDDHEFWLGRVRETSLELRERIAGMVEETDGRTH</sequence>
<proteinExistence type="predicted"/>
<dbReference type="Proteomes" id="UP000589036">
    <property type="component" value="Unassembled WGS sequence"/>
</dbReference>
<reference evidence="1 2" key="1">
    <citation type="submission" date="2020-07" db="EMBL/GenBank/DDBJ databases">
        <title>Sequencing the genomes of 1000 actinobacteria strains.</title>
        <authorList>
            <person name="Klenk H.-P."/>
        </authorList>
    </citation>
    <scope>NUCLEOTIDE SEQUENCE [LARGE SCALE GENOMIC DNA]</scope>
    <source>
        <strain evidence="1 2">CXB654</strain>
    </source>
</reference>
<dbReference type="EMBL" id="JACCCC010000001">
    <property type="protein sequence ID" value="NYE47638.1"/>
    <property type="molecule type" value="Genomic_DNA"/>
</dbReference>
<keyword evidence="2" id="KW-1185">Reference proteome</keyword>
<evidence type="ECO:0000313" key="2">
    <source>
        <dbReference type="Proteomes" id="UP000589036"/>
    </source>
</evidence>
<organism evidence="1 2">
    <name type="scientific">Spinactinospora alkalitolerans</name>
    <dbReference type="NCBI Taxonomy" id="687207"/>
    <lineage>
        <taxon>Bacteria</taxon>
        <taxon>Bacillati</taxon>
        <taxon>Actinomycetota</taxon>
        <taxon>Actinomycetes</taxon>
        <taxon>Streptosporangiales</taxon>
        <taxon>Nocardiopsidaceae</taxon>
        <taxon>Spinactinospora</taxon>
    </lineage>
</organism>
<dbReference type="RefSeq" id="WP_179643547.1">
    <property type="nucleotide sequence ID" value="NZ_BAAAYY010000015.1"/>
</dbReference>
<evidence type="ECO:0000313" key="1">
    <source>
        <dbReference type="EMBL" id="NYE47638.1"/>
    </source>
</evidence>
<dbReference type="AlphaFoldDB" id="A0A852TUM5"/>
<accession>A0A852TUM5</accession>
<name>A0A852TUM5_9ACTN</name>
<comment type="caution">
    <text evidence="1">The sequence shown here is derived from an EMBL/GenBank/DDBJ whole genome shotgun (WGS) entry which is preliminary data.</text>
</comment>